<dbReference type="KEGG" id="sdi:SDIMI_v3c03190"/>
<dbReference type="Proteomes" id="UP000014983">
    <property type="component" value="Chromosome"/>
</dbReference>
<evidence type="ECO:0000313" key="3">
    <source>
        <dbReference type="Proteomes" id="UP000014983"/>
    </source>
</evidence>
<evidence type="ECO:0008006" key="4">
    <source>
        <dbReference type="Google" id="ProtNLM"/>
    </source>
</evidence>
<dbReference type="RefSeq" id="WP_020836256.1">
    <property type="nucleotide sequence ID" value="NC_021833.1"/>
</dbReference>
<name>S5ME70_9MOLU</name>
<keyword evidence="1" id="KW-0732">Signal</keyword>
<dbReference type="EMBL" id="CP005076">
    <property type="protein sequence ID" value="AGR42023.1"/>
    <property type="molecule type" value="Genomic_DNA"/>
</dbReference>
<proteinExistence type="predicted"/>
<dbReference type="OrthoDB" id="387656at2"/>
<dbReference type="InterPro" id="IPR054816">
    <property type="entry name" value="Lipoprotein_mollicutes-type_CS"/>
</dbReference>
<protein>
    <recommendedName>
        <fullName evidence="4">MOLPALP family lipoprotein</fullName>
    </recommendedName>
</protein>
<reference evidence="2 3" key="1">
    <citation type="journal article" date="2013" name="Genome Biol. Evol.">
        <title>Comparison of metabolic capacities and inference of gene content evolution in mosquito-associated Spiroplasma diminutum and S. taiwanense.</title>
        <authorList>
            <person name="Lo W.S."/>
            <person name="Ku C."/>
            <person name="Chen L.L."/>
            <person name="Chang T.H."/>
            <person name="Kuo C.H."/>
        </authorList>
    </citation>
    <scope>NUCLEOTIDE SEQUENCE [LARGE SCALE GENOMIC DNA]</scope>
    <source>
        <strain evidence="2">CUAS-1</strain>
    </source>
</reference>
<dbReference type="PATRIC" id="fig|1276221.3.peg.316"/>
<dbReference type="PROSITE" id="PS51257">
    <property type="entry name" value="PROKAR_LIPOPROTEIN"/>
    <property type="match status" value="1"/>
</dbReference>
<dbReference type="NCBIfam" id="NF045726">
    <property type="entry name" value="XXplasma_LP"/>
    <property type="match status" value="1"/>
</dbReference>
<evidence type="ECO:0000313" key="2">
    <source>
        <dbReference type="EMBL" id="AGR42023.1"/>
    </source>
</evidence>
<accession>S5ME70</accession>
<evidence type="ECO:0000256" key="1">
    <source>
        <dbReference type="SAM" id="SignalP"/>
    </source>
</evidence>
<dbReference type="InParanoid" id="S5ME70"/>
<gene>
    <name evidence="2" type="ORF">SDIMI_v3c03190</name>
</gene>
<feature type="signal peptide" evidence="1">
    <location>
        <begin position="1"/>
        <end position="21"/>
    </location>
</feature>
<sequence>MKKLISLLGVVAITASTASVASCSTVNNVKTSIKNKISNLTQVSSALLRGAMIQNATQDLNKGYAYDAEYFNNLIDSSKANDLLPSFKTDNQTTIGLLGDNYFGKNASSYTRSSINELNNRTNPSYSNTLFLSNKVISPNTSIDNISGIITLIISAIKSNGGIHPSISGLLQGLLPQLPLNENSIESVSAESMKSVSDILNNFSDTIAILIKILANSKITYNAISNLLNANFLNAFKQSDLTTIIEGILKTLLNVDYSFIWKDGVLTYFIDTLINSILTMDNIENLTNKMIMNATVKRINNIFASLAGETESIIKDKSLLYTDIDYDFEKSMGNVMAKFFENMDDLNTSNIASLIPDILFVISGILQRITSIDFSLDQPTKHNDLYSYKGEVGKKEKPNLKFLKELGEKDFANSKFKTKRLIKNLSIAFDTKNNTDGLQLAKLIGLLFQTASSTSIDFNNPFGIPAVVWTTKLGKIFIDISGDYKFREGLSPIIYALGSGLGQWQNITIKIPIVGDIGPDQIGNLLRGSIDMVVEGRSINGLNALFNYLSPFGLKIDLRFSDESINIMKNSWTALWSKDSGFLKEITKGTENISLETILSGSVYNGKTISEVLNFIYNAINSSTLNTKRVKELEESSKGISSGLKNIASSLIDEKYSIYSSGDKDYLVGNLTEKTENKYTAIQTLMITASKPGLYLGIKDSDTEIKNSNVKGAKAAMYALGTDFDENGKQNNLAFRDNSLLLGLESIVDDTSVNSLLDQIMNGFSDVNKVKNDLSTTIYKPLIQSNNFKTKVNSYYGIDDGYKEAGITYTTTFIDPKSKKQFNYEIKLLLEANATEWQIYSIKRK</sequence>
<dbReference type="AlphaFoldDB" id="S5ME70"/>
<keyword evidence="3" id="KW-1185">Reference proteome</keyword>
<organism evidence="2 3">
    <name type="scientific">Spiroplasma diminutum CUAS-1</name>
    <dbReference type="NCBI Taxonomy" id="1276221"/>
    <lineage>
        <taxon>Bacteria</taxon>
        <taxon>Bacillati</taxon>
        <taxon>Mycoplasmatota</taxon>
        <taxon>Mollicutes</taxon>
        <taxon>Entomoplasmatales</taxon>
        <taxon>Spiroplasmataceae</taxon>
        <taxon>Spiroplasma</taxon>
    </lineage>
</organism>
<feature type="chain" id="PRO_5004537932" description="MOLPALP family lipoprotein" evidence="1">
    <location>
        <begin position="22"/>
        <end position="845"/>
    </location>
</feature>
<dbReference type="HOGENOM" id="CLU_349802_0_0_14"/>